<evidence type="ECO:0000256" key="9">
    <source>
        <dbReference type="ARBA" id="ARBA00048540"/>
    </source>
</evidence>
<dbReference type="InterPro" id="IPR003374">
    <property type="entry name" value="ApbE-like_sf"/>
</dbReference>
<evidence type="ECO:0000256" key="7">
    <source>
        <dbReference type="ARBA" id="ARBA00022842"/>
    </source>
</evidence>
<keyword evidence="7 10" id="KW-0460">Magnesium</keyword>
<evidence type="ECO:0000313" key="13">
    <source>
        <dbReference type="Proteomes" id="UP000281647"/>
    </source>
</evidence>
<organism evidence="12 13">
    <name type="scientific">Borborobacter arsenicus</name>
    <dbReference type="NCBI Taxonomy" id="1851146"/>
    <lineage>
        <taxon>Bacteria</taxon>
        <taxon>Pseudomonadati</taxon>
        <taxon>Pseudomonadota</taxon>
        <taxon>Alphaproteobacteria</taxon>
        <taxon>Hyphomicrobiales</taxon>
        <taxon>Phyllobacteriaceae</taxon>
        <taxon>Borborobacter</taxon>
    </lineage>
</organism>
<dbReference type="OrthoDB" id="9778595at2"/>
<evidence type="ECO:0000313" key="12">
    <source>
        <dbReference type="EMBL" id="RUM95449.1"/>
    </source>
</evidence>
<reference evidence="12 13" key="1">
    <citation type="submission" date="2018-11" db="EMBL/GenBank/DDBJ databases">
        <title>Pseudaminobacter arsenicus sp. nov., an arsenic-resistant bacterium isolated from arsenic-rich aquifers.</title>
        <authorList>
            <person name="Mu Y."/>
        </authorList>
    </citation>
    <scope>NUCLEOTIDE SEQUENCE [LARGE SCALE GENOMIC DNA]</scope>
    <source>
        <strain evidence="12 13">CB3</strain>
    </source>
</reference>
<dbReference type="RefSeq" id="WP_128628646.1">
    <property type="nucleotide sequence ID" value="NZ_RKST01000043.1"/>
</dbReference>
<evidence type="ECO:0000256" key="5">
    <source>
        <dbReference type="ARBA" id="ARBA00022723"/>
    </source>
</evidence>
<dbReference type="EMBL" id="RKST01000043">
    <property type="protein sequence ID" value="RUM95449.1"/>
    <property type="molecule type" value="Genomic_DNA"/>
</dbReference>
<feature type="binding site" evidence="11">
    <location>
        <position position="296"/>
    </location>
    <ligand>
        <name>Mg(2+)</name>
        <dbReference type="ChEBI" id="CHEBI:18420"/>
    </ligand>
</feature>
<proteinExistence type="inferred from homology"/>
<accession>A0A432UZT6</accession>
<evidence type="ECO:0000256" key="11">
    <source>
        <dbReference type="PIRSR" id="PIRSR006268-2"/>
    </source>
</evidence>
<evidence type="ECO:0000256" key="3">
    <source>
        <dbReference type="ARBA" id="ARBA00022630"/>
    </source>
</evidence>
<comment type="similarity">
    <text evidence="10">Belongs to the ApbE family.</text>
</comment>
<dbReference type="Proteomes" id="UP000281647">
    <property type="component" value="Unassembled WGS sequence"/>
</dbReference>
<dbReference type="Pfam" id="PF02424">
    <property type="entry name" value="ApbE"/>
    <property type="match status" value="1"/>
</dbReference>
<gene>
    <name evidence="12" type="ORF">EET67_23235</name>
</gene>
<evidence type="ECO:0000256" key="10">
    <source>
        <dbReference type="PIRNR" id="PIRNR006268"/>
    </source>
</evidence>
<dbReference type="PIRSF" id="PIRSF006268">
    <property type="entry name" value="ApbE"/>
    <property type="match status" value="1"/>
</dbReference>
<evidence type="ECO:0000256" key="2">
    <source>
        <dbReference type="ARBA" id="ARBA00016337"/>
    </source>
</evidence>
<keyword evidence="6 10" id="KW-0274">FAD</keyword>
<evidence type="ECO:0000256" key="1">
    <source>
        <dbReference type="ARBA" id="ARBA00011955"/>
    </source>
</evidence>
<feature type="binding site" evidence="11">
    <location>
        <position position="292"/>
    </location>
    <ligand>
        <name>Mg(2+)</name>
        <dbReference type="ChEBI" id="CHEBI:18420"/>
    </ligand>
</feature>
<dbReference type="InterPro" id="IPR024932">
    <property type="entry name" value="ApbE"/>
</dbReference>
<dbReference type="SUPFAM" id="SSF143631">
    <property type="entry name" value="ApbE-like"/>
    <property type="match status" value="1"/>
</dbReference>
<dbReference type="EC" id="2.7.1.180" evidence="1 10"/>
<dbReference type="AlphaFoldDB" id="A0A432UZT6"/>
<keyword evidence="3 10" id="KW-0285">Flavoprotein</keyword>
<comment type="catalytic activity">
    <reaction evidence="9 10">
        <text>L-threonyl-[protein] + FAD = FMN-L-threonyl-[protein] + AMP + H(+)</text>
        <dbReference type="Rhea" id="RHEA:36847"/>
        <dbReference type="Rhea" id="RHEA-COMP:11060"/>
        <dbReference type="Rhea" id="RHEA-COMP:11061"/>
        <dbReference type="ChEBI" id="CHEBI:15378"/>
        <dbReference type="ChEBI" id="CHEBI:30013"/>
        <dbReference type="ChEBI" id="CHEBI:57692"/>
        <dbReference type="ChEBI" id="CHEBI:74257"/>
        <dbReference type="ChEBI" id="CHEBI:456215"/>
        <dbReference type="EC" id="2.7.1.180"/>
    </reaction>
</comment>
<comment type="caution">
    <text evidence="12">The sequence shown here is derived from an EMBL/GenBank/DDBJ whole genome shotgun (WGS) entry which is preliminary data.</text>
</comment>
<evidence type="ECO:0000256" key="4">
    <source>
        <dbReference type="ARBA" id="ARBA00022679"/>
    </source>
</evidence>
<dbReference type="GO" id="GO:0016740">
    <property type="term" value="F:transferase activity"/>
    <property type="evidence" value="ECO:0007669"/>
    <property type="project" value="UniProtKB-UniRule"/>
</dbReference>
<protein>
    <recommendedName>
        <fullName evidence="2 10">FAD:protein FMN transferase</fullName>
        <ecNumber evidence="1 10">2.7.1.180</ecNumber>
    </recommendedName>
    <alternativeName>
        <fullName evidence="8 10">Flavin transferase</fullName>
    </alternativeName>
</protein>
<dbReference type="Gene3D" id="3.10.520.10">
    <property type="entry name" value="ApbE-like domains"/>
    <property type="match status" value="1"/>
</dbReference>
<feature type="binding site" evidence="11">
    <location>
        <position position="182"/>
    </location>
    <ligand>
        <name>Mg(2+)</name>
        <dbReference type="ChEBI" id="CHEBI:18420"/>
    </ligand>
</feature>
<keyword evidence="5 10" id="KW-0479">Metal-binding</keyword>
<dbReference type="PANTHER" id="PTHR30040:SF2">
    <property type="entry name" value="FAD:PROTEIN FMN TRANSFERASE"/>
    <property type="match status" value="1"/>
</dbReference>
<comment type="cofactor">
    <cofactor evidence="11">
        <name>Mg(2+)</name>
        <dbReference type="ChEBI" id="CHEBI:18420"/>
    </cofactor>
    <cofactor evidence="11">
        <name>Mn(2+)</name>
        <dbReference type="ChEBI" id="CHEBI:29035"/>
    </cofactor>
    <text evidence="11">Magnesium. Can also use manganese.</text>
</comment>
<dbReference type="GO" id="GO:0046872">
    <property type="term" value="F:metal ion binding"/>
    <property type="evidence" value="ECO:0007669"/>
    <property type="project" value="UniProtKB-UniRule"/>
</dbReference>
<name>A0A432UZT6_9HYPH</name>
<keyword evidence="4 10" id="KW-0808">Transferase</keyword>
<evidence type="ECO:0000256" key="6">
    <source>
        <dbReference type="ARBA" id="ARBA00022827"/>
    </source>
</evidence>
<evidence type="ECO:0000256" key="8">
    <source>
        <dbReference type="ARBA" id="ARBA00031306"/>
    </source>
</evidence>
<dbReference type="PANTHER" id="PTHR30040">
    <property type="entry name" value="THIAMINE BIOSYNTHESIS LIPOPROTEIN APBE"/>
    <property type="match status" value="1"/>
</dbReference>
<keyword evidence="13" id="KW-1185">Reference proteome</keyword>
<sequence>MIHLLNRRRFISIAASVAGSSLFPFSLSAKEGLKSASWRGQALGASASIIVHHPDHAAAALLVNQAAAEVARLEGIFSLYRQDSALSELNKTGALAAPAPELFSLLEKSREVWELSSGAFDPTVQPVWTLLAAHFGGEDPDPAGPPEAKLHAALNLVGFGNVRYDENRIAFARRGMALTLNGIAQGFIADRVVGLLRAGGVTKSLVDTGEIRAIGSRLDETPWRVGIRGEFSTNGLSAVLELEDRAVATSSPDGFRFGDGSRFSHLIDPRSGLGASLYRSTVVVAPDAASADAFSTAFSLLPPNAVKRIVTGRSGLQVRLLENSEPGRLLAFG</sequence>